<accession>A0A0P0M4Y2</accession>
<proteinExistence type="predicted"/>
<reference evidence="2" key="1">
    <citation type="submission" date="2015-10" db="EMBL/GenBank/DDBJ databases">
        <title>Extensive mobilome-driven genome diversification in gut-associated Bacteroides vulgatus mpk.</title>
        <authorList>
            <person name="Beier S."/>
            <person name="Lange A."/>
            <person name="Huson D.H."/>
            <person name="Frick J.-S."/>
            <person name="Autenrieth I.B."/>
        </authorList>
    </citation>
    <scope>NUCLEOTIDE SEQUENCE [LARGE SCALE GENOMIC DNA]</scope>
    <source>
        <strain evidence="2">mpk</strain>
    </source>
</reference>
<reference evidence="1 2" key="2">
    <citation type="journal article" date="2016" name="Genome Biol. Evol.">
        <title>Extensive mobilome-driven genome diversification in mouse gut-associated Bacteroides vulgatus mpk.</title>
        <authorList>
            <person name="Lange A."/>
            <person name="Beier S."/>
            <person name="Steimle A."/>
            <person name="Autenrieth I.B."/>
            <person name="Huson D.H."/>
            <person name="Frick J.S."/>
        </authorList>
    </citation>
    <scope>NUCLEOTIDE SEQUENCE [LARGE SCALE GENOMIC DNA]</scope>
    <source>
        <strain evidence="2">mpk</strain>
    </source>
</reference>
<gene>
    <name evidence="1" type="ORF">BvMPK_3563</name>
</gene>
<dbReference type="AlphaFoldDB" id="A0A0P0M4Y2"/>
<evidence type="ECO:0000313" key="1">
    <source>
        <dbReference type="EMBL" id="ALK86124.1"/>
    </source>
</evidence>
<dbReference type="EMBL" id="CP013020">
    <property type="protein sequence ID" value="ALK86124.1"/>
    <property type="molecule type" value="Genomic_DNA"/>
</dbReference>
<sequence>MTNHSNNKLMDSETHFSIVFNIYGGSNQILPNATSATQNYYGDEAELEKDDVSMDKEPALSPEAMRLFSYINKVEDLRIYLVQIAECTNAVELARVIVKMGEREPKITSEEMVKERFISLFFPLTPLFVSGKTVSNIRARINNAWARRPRKRL</sequence>
<dbReference type="PATRIC" id="fig|821.40.peg.4290"/>
<name>A0A0P0M4Y2_PHOVU</name>
<organism evidence="1 2">
    <name type="scientific">Phocaeicola vulgatus</name>
    <name type="common">Bacteroides vulgatus</name>
    <dbReference type="NCBI Taxonomy" id="821"/>
    <lineage>
        <taxon>Bacteria</taxon>
        <taxon>Pseudomonadati</taxon>
        <taxon>Bacteroidota</taxon>
        <taxon>Bacteroidia</taxon>
        <taxon>Bacteroidales</taxon>
        <taxon>Bacteroidaceae</taxon>
        <taxon>Phocaeicola</taxon>
    </lineage>
</organism>
<dbReference type="Proteomes" id="UP000061587">
    <property type="component" value="Chromosome"/>
</dbReference>
<protein>
    <submittedName>
        <fullName evidence="1">Uncharacterized protein</fullName>
    </submittedName>
</protein>
<evidence type="ECO:0000313" key="2">
    <source>
        <dbReference type="Proteomes" id="UP000061587"/>
    </source>
</evidence>